<organism evidence="9 10">
    <name type="scientific">Agrocybe chaxingu</name>
    <dbReference type="NCBI Taxonomy" id="84603"/>
    <lineage>
        <taxon>Eukaryota</taxon>
        <taxon>Fungi</taxon>
        <taxon>Dikarya</taxon>
        <taxon>Basidiomycota</taxon>
        <taxon>Agaricomycotina</taxon>
        <taxon>Agaricomycetes</taxon>
        <taxon>Agaricomycetidae</taxon>
        <taxon>Agaricales</taxon>
        <taxon>Agaricineae</taxon>
        <taxon>Strophariaceae</taxon>
        <taxon>Agrocybe</taxon>
    </lineage>
</organism>
<dbReference type="InterPro" id="IPR038765">
    <property type="entry name" value="Papain-like_cys_pep_sf"/>
</dbReference>
<keyword evidence="4 6" id="KW-0788">Thiol protease</keyword>
<proteinExistence type="inferred from homology"/>
<accession>A0A9W8MZL8</accession>
<dbReference type="PROSITE" id="PS50203">
    <property type="entry name" value="CALPAIN_CAT"/>
    <property type="match status" value="1"/>
</dbReference>
<evidence type="ECO:0000256" key="2">
    <source>
        <dbReference type="ARBA" id="ARBA00022670"/>
    </source>
</evidence>
<feature type="compositionally biased region" description="Basic and acidic residues" evidence="7">
    <location>
        <begin position="7"/>
        <end position="16"/>
    </location>
</feature>
<feature type="compositionally biased region" description="Acidic residues" evidence="7">
    <location>
        <begin position="723"/>
        <end position="749"/>
    </location>
</feature>
<evidence type="ECO:0000313" key="9">
    <source>
        <dbReference type="EMBL" id="KAJ3515588.1"/>
    </source>
</evidence>
<dbReference type="Proteomes" id="UP001148786">
    <property type="component" value="Unassembled WGS sequence"/>
</dbReference>
<sequence>MARKKAQSKELPKEQPKAQSKAAGRTKPPPTPATASVPKEQVGLFVTAELEHAMQECKAKVEMIAKDCRAKNRKFRDVEFDLENDGDQAMYGLARTESKNPPAARRVTEIFDNPQFFVDGADSSDIVQGNLGDCWFLSALSTTSTVPSLLEKCCVARDEKVGVYGFIFFRDNRWVNVIIDDQLFCSLPKFEELSMAERNLYHGDKSLYNRNARASGKNLLNARSATPGETWVPLIEKAYAKLHGDFASLDGGRMSEAIEDLTGGVSTIIKISDILDIDRFWEEELVHAGDQTRLFGCSFQDLDSSRLQNGDPAPTVLGLMGAHAYSVLRAKECRGKRFVVVRNPWGNSEWTGPWSDGSKEWQGEWLEVLKELGHVFGDDGQFVMEYSDFLETWQKIERTRLFDSSWIMSSKWLRLAPRPAVYPLIYGDVFFTFTLAEASPVIVVLSQLDTRYFNFIDGTSRWNLDFVIYRRGESEQRGVSYCGLPYERSVSCELELEAGEYIVFPRIDRMGTLPPGFFESGTKIWNDRKLAKVLIERTKGRAIAANYDPGKSQIFIPKDINALVEEDIANLNSEKSLAETMADLKLEKVEAKAKKTKAKTEEAPPPTKPKPGKAPKSKKTSASLPTQEKAGGDDSSDEGLDKESKDGSDSDNEGSQGSSPGPGGMIIGPDGPIMVGPPGGGSDGPNEITGEDEDEHRPFVGLRVYTKKHAEVIVDGWIKSDGPETEGEWEDEEKAEDNGDEEGGDEEEE</sequence>
<evidence type="ECO:0000256" key="6">
    <source>
        <dbReference type="PROSITE-ProRule" id="PRU00239"/>
    </source>
</evidence>
<dbReference type="SMART" id="SM00230">
    <property type="entry name" value="CysPc"/>
    <property type="match status" value="1"/>
</dbReference>
<dbReference type="GO" id="GO:0004198">
    <property type="term" value="F:calcium-dependent cysteine-type endopeptidase activity"/>
    <property type="evidence" value="ECO:0007669"/>
    <property type="project" value="InterPro"/>
</dbReference>
<evidence type="ECO:0000256" key="7">
    <source>
        <dbReference type="SAM" id="MobiDB-lite"/>
    </source>
</evidence>
<reference evidence="9" key="1">
    <citation type="submission" date="2022-07" db="EMBL/GenBank/DDBJ databases">
        <title>Genome Sequence of Agrocybe chaxingu.</title>
        <authorList>
            <person name="Buettner E."/>
        </authorList>
    </citation>
    <scope>NUCLEOTIDE SEQUENCE</scope>
    <source>
        <strain evidence="9">MP-N11</strain>
    </source>
</reference>
<gene>
    <name evidence="9" type="ORF">NLJ89_g1665</name>
</gene>
<dbReference type="InterPro" id="IPR000169">
    <property type="entry name" value="Pept_cys_AS"/>
</dbReference>
<feature type="compositionally biased region" description="Low complexity" evidence="7">
    <location>
        <begin position="667"/>
        <end position="676"/>
    </location>
</feature>
<comment type="similarity">
    <text evidence="1">Belongs to the peptidase C2 family.</text>
</comment>
<feature type="compositionally biased region" description="Basic and acidic residues" evidence="7">
    <location>
        <begin position="592"/>
        <end position="602"/>
    </location>
</feature>
<dbReference type="PROSITE" id="PS00139">
    <property type="entry name" value="THIOL_PROTEASE_CYS"/>
    <property type="match status" value="1"/>
</dbReference>
<dbReference type="Pfam" id="PF00648">
    <property type="entry name" value="Peptidase_C2"/>
    <property type="match status" value="1"/>
</dbReference>
<dbReference type="PANTHER" id="PTHR10183">
    <property type="entry name" value="CALPAIN"/>
    <property type="match status" value="1"/>
</dbReference>
<feature type="active site" evidence="5 6">
    <location>
        <position position="323"/>
    </location>
</feature>
<dbReference type="Gene3D" id="3.90.70.10">
    <property type="entry name" value="Cysteine proteinases"/>
    <property type="match status" value="1"/>
</dbReference>
<dbReference type="GO" id="GO:0006508">
    <property type="term" value="P:proteolysis"/>
    <property type="evidence" value="ECO:0007669"/>
    <property type="project" value="UniProtKB-KW"/>
</dbReference>
<feature type="region of interest" description="Disordered" evidence="7">
    <location>
        <begin position="716"/>
        <end position="749"/>
    </location>
</feature>
<dbReference type="EMBL" id="JANKHO010000089">
    <property type="protein sequence ID" value="KAJ3515588.1"/>
    <property type="molecule type" value="Genomic_DNA"/>
</dbReference>
<keyword evidence="2 6" id="KW-0645">Protease</keyword>
<protein>
    <recommendedName>
        <fullName evidence="8">Calpain catalytic domain-containing protein</fullName>
    </recommendedName>
</protein>
<dbReference type="AlphaFoldDB" id="A0A9W8MZL8"/>
<evidence type="ECO:0000256" key="3">
    <source>
        <dbReference type="ARBA" id="ARBA00022801"/>
    </source>
</evidence>
<dbReference type="SUPFAM" id="SSF54001">
    <property type="entry name" value="Cysteine proteinases"/>
    <property type="match status" value="1"/>
</dbReference>
<evidence type="ECO:0000256" key="5">
    <source>
        <dbReference type="PIRSR" id="PIRSR622684-1"/>
    </source>
</evidence>
<name>A0A9W8MZL8_9AGAR</name>
<keyword evidence="10" id="KW-1185">Reference proteome</keyword>
<dbReference type="PRINTS" id="PR00704">
    <property type="entry name" value="CALPAIN"/>
</dbReference>
<feature type="active site" evidence="5 6">
    <location>
        <position position="134"/>
    </location>
</feature>
<comment type="caution">
    <text evidence="9">The sequence shown here is derived from an EMBL/GenBank/DDBJ whole genome shotgun (WGS) entry which is preliminary data.</text>
</comment>
<evidence type="ECO:0000313" key="10">
    <source>
        <dbReference type="Proteomes" id="UP001148786"/>
    </source>
</evidence>
<dbReference type="InterPro" id="IPR022684">
    <property type="entry name" value="Calpain_cysteine_protease"/>
</dbReference>
<feature type="active site" evidence="5 6">
    <location>
        <position position="343"/>
    </location>
</feature>
<evidence type="ECO:0000259" key="8">
    <source>
        <dbReference type="PROSITE" id="PS50203"/>
    </source>
</evidence>
<dbReference type="CDD" id="cd00044">
    <property type="entry name" value="CysPc"/>
    <property type="match status" value="1"/>
</dbReference>
<feature type="compositionally biased region" description="Basic and acidic residues" evidence="7">
    <location>
        <begin position="639"/>
        <end position="648"/>
    </location>
</feature>
<evidence type="ECO:0000256" key="1">
    <source>
        <dbReference type="ARBA" id="ARBA00007623"/>
    </source>
</evidence>
<keyword evidence="3 6" id="KW-0378">Hydrolase</keyword>
<evidence type="ECO:0000256" key="4">
    <source>
        <dbReference type="ARBA" id="ARBA00022807"/>
    </source>
</evidence>
<dbReference type="OrthoDB" id="424753at2759"/>
<feature type="region of interest" description="Disordered" evidence="7">
    <location>
        <begin position="1"/>
        <end position="39"/>
    </location>
</feature>
<dbReference type="PANTHER" id="PTHR10183:SF379">
    <property type="entry name" value="CALPAIN-5"/>
    <property type="match status" value="1"/>
</dbReference>
<feature type="compositionally biased region" description="Basic residues" evidence="7">
    <location>
        <begin position="610"/>
        <end position="619"/>
    </location>
</feature>
<feature type="domain" description="Calpain catalytic" evidence="8">
    <location>
        <begin position="105"/>
        <end position="402"/>
    </location>
</feature>
<feature type="region of interest" description="Disordered" evidence="7">
    <location>
        <begin position="592"/>
        <end position="700"/>
    </location>
</feature>
<dbReference type="InterPro" id="IPR001300">
    <property type="entry name" value="Peptidase_C2_calpain_cat"/>
</dbReference>